<dbReference type="InterPro" id="IPR049625">
    <property type="entry name" value="Glyco_transf_61_cat"/>
</dbReference>
<keyword evidence="2" id="KW-0808">Transferase</keyword>
<dbReference type="AlphaFoldDB" id="A0AAF1C5N6"/>
<dbReference type="RefSeq" id="WP_320001829.1">
    <property type="nucleotide sequence ID" value="NZ_CP138348.1"/>
</dbReference>
<dbReference type="Pfam" id="PF04577">
    <property type="entry name" value="Glyco_transf_61"/>
    <property type="match status" value="1"/>
</dbReference>
<name>A0AAF1C5N6_9CHRO</name>
<dbReference type="EMBL" id="CP138348">
    <property type="protein sequence ID" value="WPF89306.1"/>
    <property type="molecule type" value="Genomic_DNA"/>
</dbReference>
<feature type="domain" description="Glycosyltransferase 61 catalytic" evidence="1">
    <location>
        <begin position="180"/>
        <end position="260"/>
    </location>
</feature>
<dbReference type="GO" id="GO:0016757">
    <property type="term" value="F:glycosyltransferase activity"/>
    <property type="evidence" value="ECO:0007669"/>
    <property type="project" value="UniProtKB-KW"/>
</dbReference>
<keyword evidence="2" id="KW-0328">Glycosyltransferase</keyword>
<gene>
    <name evidence="2" type="ORF">SAY89_03240</name>
</gene>
<accession>A0AAF1C5N6</accession>
<protein>
    <submittedName>
        <fullName evidence="2">Glycosyltransferase family 61 protein</fullName>
        <ecNumber evidence="2">2.4.-.-</ecNumber>
    </submittedName>
</protein>
<sequence>MFQKKVLESGIIFAGPYKIVSYPTRLAAAWKADILEINIPAYEINRNEIEIKIEKGSTESLNIRSQRIWKRIYKKITKPIDLGDQYILDTRYETDKNIAHIIKNISPGLLAAQKIPPEIPHITVILKANASAMAKTAYKLLGFSVLCTDKNVMGTIIKAPTGRFGEYECHYDQLFGKLTFEGYKENTPKRVFISRKGPRSLINESEVEMILHEYGFQKFYYEDIPIHEQWSISKNAEIIVGLHGAAFASMVFNQNRLKVIELFHPGYVTHAFRQMTSAMGGSWCGVTGQITENVIRNLDFQNKARSFATSPTKIDIESLKRALEYMEIDKI</sequence>
<reference evidence="2" key="1">
    <citation type="submission" date="2023-11" db="EMBL/GenBank/DDBJ databases">
        <title>Genome sequence of Cyanobacterium aponinum BCRC AL20115.</title>
        <authorList>
            <person name="Chang H.-Y."/>
            <person name="Lin K.-M."/>
            <person name="Hsueh H.-T."/>
            <person name="Chu H.-A."/>
            <person name="Kuo C.-H."/>
        </authorList>
    </citation>
    <scope>NUCLEOTIDE SEQUENCE</scope>
    <source>
        <strain evidence="2">AL20115</strain>
    </source>
</reference>
<dbReference type="EC" id="2.4.-.-" evidence="2"/>
<evidence type="ECO:0000259" key="1">
    <source>
        <dbReference type="Pfam" id="PF04577"/>
    </source>
</evidence>
<evidence type="ECO:0000313" key="2">
    <source>
        <dbReference type="EMBL" id="WPF89306.1"/>
    </source>
</evidence>
<organism evidence="2">
    <name type="scientific">Cyanobacterium aponinum AL20115</name>
    <dbReference type="NCBI Taxonomy" id="3090662"/>
    <lineage>
        <taxon>Bacteria</taxon>
        <taxon>Bacillati</taxon>
        <taxon>Cyanobacteriota</taxon>
        <taxon>Cyanophyceae</taxon>
        <taxon>Oscillatoriophycideae</taxon>
        <taxon>Chroococcales</taxon>
        <taxon>Geminocystaceae</taxon>
        <taxon>Cyanobacterium</taxon>
    </lineage>
</organism>
<proteinExistence type="predicted"/>